<sequence length="245" mass="25624">MSHSNPLTLQDATHRDSTWERAANYEKGERPIRPVRKIVVKGAVDVVFFRSPSAHLVVAGENQEAIRSIETRLEGDKLVIEQEGVSISRGGANIHISGTGNIFVGGTINVGGRQGGVTMQFKGRCFVGVALPEAPSIRIKGSGDVTLYDLQQSVLDLGVQGSGDITAFGRVDLLDAEVAGSGDVDTSELVATSAKLSVAGSGDIDAYVSNSVKARVAGSGDIVIRGNPPIRDPSVAGSGDIKFKK</sequence>
<protein>
    <recommendedName>
        <fullName evidence="1">Putative auto-transporter adhesin head GIN domain-containing protein</fullName>
    </recommendedName>
</protein>
<dbReference type="InterPro" id="IPR021255">
    <property type="entry name" value="DUF2807"/>
</dbReference>
<comment type="caution">
    <text evidence="2">The sequence shown here is derived from an EMBL/GenBank/DDBJ whole genome shotgun (WGS) entry which is preliminary data.</text>
</comment>
<dbReference type="AlphaFoldDB" id="A0A0N8RZF2"/>
<reference evidence="2 3" key="1">
    <citation type="submission" date="2015-09" db="EMBL/GenBank/DDBJ databases">
        <title>Genome announcement of multiple Pseudomonas syringae strains.</title>
        <authorList>
            <person name="Thakur S."/>
            <person name="Wang P.W."/>
            <person name="Gong Y."/>
            <person name="Weir B.S."/>
            <person name="Guttman D.S."/>
        </authorList>
    </citation>
    <scope>NUCLEOTIDE SEQUENCE [LARGE SCALE GENOMIC DNA]</scope>
    <source>
        <strain evidence="2 3">ICMP7840</strain>
    </source>
</reference>
<dbReference type="Proteomes" id="UP000050469">
    <property type="component" value="Unassembled WGS sequence"/>
</dbReference>
<feature type="domain" description="Putative auto-transporter adhesin head GIN" evidence="1">
    <location>
        <begin position="37"/>
        <end position="228"/>
    </location>
</feature>
<accession>A0A0N8RZF2</accession>
<evidence type="ECO:0000259" key="1">
    <source>
        <dbReference type="Pfam" id="PF10988"/>
    </source>
</evidence>
<dbReference type="PANTHER" id="PTHR39200:SF1">
    <property type="entry name" value="AUTO-TRANSPORTER ADHESIN HEAD GIN DOMAIN-CONTAINING PROTEIN-RELATED"/>
    <property type="match status" value="1"/>
</dbReference>
<evidence type="ECO:0000313" key="2">
    <source>
        <dbReference type="EMBL" id="KPX76223.1"/>
    </source>
</evidence>
<evidence type="ECO:0000313" key="3">
    <source>
        <dbReference type="Proteomes" id="UP000050469"/>
    </source>
</evidence>
<proteinExistence type="predicted"/>
<dbReference type="EMBL" id="LJQO01000156">
    <property type="protein sequence ID" value="KPX76223.1"/>
    <property type="molecule type" value="Genomic_DNA"/>
</dbReference>
<dbReference type="RefSeq" id="WP_044325070.1">
    <property type="nucleotide sequence ID" value="NZ_LJQO01000156.1"/>
</dbReference>
<name>A0A0N8RZF2_PSEA0</name>
<dbReference type="PATRIC" id="fig|251724.3.peg.4109"/>
<dbReference type="PANTHER" id="PTHR39200">
    <property type="entry name" value="HYPOTHETICAL EXPORTED PROTEIN"/>
    <property type="match status" value="1"/>
</dbReference>
<organism evidence="2 3">
    <name type="scientific">Pseudomonas amygdali pv. photiniae</name>
    <dbReference type="NCBI Taxonomy" id="251724"/>
    <lineage>
        <taxon>Bacteria</taxon>
        <taxon>Pseudomonadati</taxon>
        <taxon>Pseudomonadota</taxon>
        <taxon>Gammaproteobacteria</taxon>
        <taxon>Pseudomonadales</taxon>
        <taxon>Pseudomonadaceae</taxon>
        <taxon>Pseudomonas</taxon>
        <taxon>Pseudomonas amygdali</taxon>
    </lineage>
</organism>
<dbReference type="Gene3D" id="2.160.20.120">
    <property type="match status" value="1"/>
</dbReference>
<dbReference type="Pfam" id="PF10988">
    <property type="entry name" value="DUF2807"/>
    <property type="match status" value="1"/>
</dbReference>
<gene>
    <name evidence="2" type="ORF">ALO53_03012</name>
</gene>